<comment type="similarity">
    <text evidence="1">Belongs to the HyuE racemase family.</text>
</comment>
<dbReference type="PANTHER" id="PTHR28047">
    <property type="entry name" value="PROTEIN DCG1"/>
    <property type="match status" value="1"/>
</dbReference>
<protein>
    <submittedName>
        <fullName evidence="2">Allantoin racemase</fullName>
    </submittedName>
</protein>
<dbReference type="PANTHER" id="PTHR28047:SF5">
    <property type="entry name" value="PROTEIN DCG1"/>
    <property type="match status" value="1"/>
</dbReference>
<evidence type="ECO:0000313" key="2">
    <source>
        <dbReference type="EMBL" id="SFC43377.1"/>
    </source>
</evidence>
<dbReference type="GO" id="GO:0047661">
    <property type="term" value="F:amino-acid racemase activity"/>
    <property type="evidence" value="ECO:0007669"/>
    <property type="project" value="InterPro"/>
</dbReference>
<gene>
    <name evidence="2" type="ORF">SAMN05421848_1342</name>
</gene>
<dbReference type="InterPro" id="IPR052186">
    <property type="entry name" value="Hydantoin_racemase-like"/>
</dbReference>
<evidence type="ECO:0000313" key="3">
    <source>
        <dbReference type="Proteomes" id="UP000199046"/>
    </source>
</evidence>
<dbReference type="InterPro" id="IPR015942">
    <property type="entry name" value="Asp/Glu/hydantoin_racemase"/>
</dbReference>
<proteinExistence type="inferred from homology"/>
<dbReference type="Gene3D" id="3.40.50.12500">
    <property type="match status" value="1"/>
</dbReference>
<organism evidence="2 3">
    <name type="scientific">Kushneria avicenniae</name>
    <dbReference type="NCBI Taxonomy" id="402385"/>
    <lineage>
        <taxon>Bacteria</taxon>
        <taxon>Pseudomonadati</taxon>
        <taxon>Pseudomonadota</taxon>
        <taxon>Gammaproteobacteria</taxon>
        <taxon>Oceanospirillales</taxon>
        <taxon>Halomonadaceae</taxon>
        <taxon>Kushneria</taxon>
    </lineage>
</organism>
<name>A0A1I1J486_9GAMM</name>
<dbReference type="AlphaFoldDB" id="A0A1I1J486"/>
<evidence type="ECO:0000256" key="1">
    <source>
        <dbReference type="ARBA" id="ARBA00038414"/>
    </source>
</evidence>
<dbReference type="Pfam" id="PF01177">
    <property type="entry name" value="Asp_Glu_race"/>
    <property type="match status" value="1"/>
</dbReference>
<dbReference type="OrthoDB" id="9791723at2"/>
<accession>A0A1I1J486</accession>
<dbReference type="STRING" id="402385.SAMN05421848_1342"/>
<reference evidence="3" key="1">
    <citation type="submission" date="2016-10" db="EMBL/GenBank/DDBJ databases">
        <authorList>
            <person name="Varghese N."/>
            <person name="Submissions S."/>
        </authorList>
    </citation>
    <scope>NUCLEOTIDE SEQUENCE [LARGE SCALE GENOMIC DNA]</scope>
    <source>
        <strain evidence="3">DSM 23439</strain>
    </source>
</reference>
<dbReference type="EMBL" id="FOLY01000003">
    <property type="protein sequence ID" value="SFC43377.1"/>
    <property type="molecule type" value="Genomic_DNA"/>
</dbReference>
<dbReference type="InterPro" id="IPR053714">
    <property type="entry name" value="Iso_Racemase_Enz_sf"/>
</dbReference>
<sequence length="251" mass="26396">MTSHTPTICVINPNTSTAMSEGIATSARRVSRGEILMHTSRHGPASLEGHFDEAIAVPGLLERIIETENGDTRVNGYLIACFGDPGLAAAREVASVPVMGVAEAGMQMAAMVARRFSVVTTLGRTLPIAERLLHEYGKREQCAGLHACELPVAAFESEDDSVYETLLAACREALKTDGSDTVLLGCAGMSELAERLGQALGVPVIDGVTAGVALLEAVSATGYPVSKHNDRAVPIAKPIRGAFEHLSRSMS</sequence>
<keyword evidence="3" id="KW-1185">Reference proteome</keyword>
<dbReference type="Proteomes" id="UP000199046">
    <property type="component" value="Unassembled WGS sequence"/>
</dbReference>
<dbReference type="RefSeq" id="WP_090132139.1">
    <property type="nucleotide sequence ID" value="NZ_FOLY01000003.1"/>
</dbReference>